<dbReference type="EMBL" id="CALLCH030000005">
    <property type="protein sequence ID" value="CAI4212575.1"/>
    <property type="molecule type" value="Genomic_DNA"/>
</dbReference>
<dbReference type="OrthoDB" id="5093543at2759"/>
<keyword evidence="1" id="KW-0378">Hydrolase</keyword>
<reference evidence="4" key="1">
    <citation type="submission" date="2022-11" db="EMBL/GenBank/DDBJ databases">
        <authorList>
            <person name="Scott C."/>
            <person name="Bruce N."/>
        </authorList>
    </citation>
    <scope>NUCLEOTIDE SEQUENCE</scope>
</reference>
<protein>
    <recommendedName>
        <fullName evidence="6">Peptidase S8/S53 domain-containing protein</fullName>
    </recommendedName>
</protein>
<dbReference type="InterPro" id="IPR002110">
    <property type="entry name" value="Ankyrin_rpt"/>
</dbReference>
<evidence type="ECO:0008006" key="6">
    <source>
        <dbReference type="Google" id="ProtNLM"/>
    </source>
</evidence>
<feature type="compositionally biased region" description="Basic and acidic residues" evidence="3">
    <location>
        <begin position="935"/>
        <end position="948"/>
    </location>
</feature>
<proteinExistence type="predicted"/>
<feature type="compositionally biased region" description="Acidic residues" evidence="3">
    <location>
        <begin position="43"/>
        <end position="57"/>
    </location>
</feature>
<sequence>MATVSRPDTPVVGELIRSDSSFFPDEDDLYGHMYDDNAALNGDGDDSTIDSEGEAEPQDPISIKEKLKEIIDKSQSGELAKLDWPQFLAEYEKYCLPRRDRESAHHGLAPGPDRPDTLVLLMAARPDEKNRFDPQTNQWLLNNLLLHFPQLMTETNHDNRRPLDEAIHWNNQAFIKCILSSKYSETDHFKELLANTEKGEEGAQGKNRGPNCIQLAIDHHLDADLTVQLISKAAPQAFETTTAVEKRTPLHMAVEYKNCNESAIRVIEALIKYGDGAFNVEVDGRSVYQHHTSSIARGTKRAEKTEANAAQSVGNKTKAAKPDRTPPQWKCGKDGEQKAKRGEQKAKSSDHHEANGEAGSSNTGEKLGQDREKLRGRSEEKRSAMASHSGSDPPTPILILTGRRNSIANAIPRISTASEPLNRVYEGLAEKFSQAAADKIAKMLKMHFLRSTFDPTRTGSQVRDHDSAVRFLYGENRECRIDMVFFFRWLYDHQHIRNIVKLIVDDHKEKPHSDEAIETALNGIDVEILDWRKLDMCPMSIRRACKDSNLRELHLQWSGNNAVLRAWSEPQGLGQIETLEKIHLHPMKPLDSVKRARQNFKDFQSRLAQTRREMHSAEIEVLDPFDEDNGLRRITRRARPKAESKLEVEAHEWLEVMDRFANGLVNLEGRYPGKFPKGVIVAVIDDGVDVLHQALSGKVYAGESFDQGHCDPNLREANAPTSILIDGEFHACECGKGNRLGGAPRRGHHIDVVDGPAERPEQGGHEKAGNRGKGACALGKLLFCAVPDVGVISANDLATYYPVGCDSPEKFHIGASTADGHQYRWTADPVGNGKNIYFTLPGHMVMVKDEDQLGDNDINPHTGSSIATALAAGYAALVIHCIDLAVAYVTKPDLYQQQPQQQPQPQPQPQQPQQQQPQKTKSKSSDWARQAADISKLEQRGLPPKECDRVKTPAKMKEIFKWSLQGGGTFDEVGRIIGNSAVQDHEKMDKIVNLAQQFLTTRVDGY</sequence>
<dbReference type="InterPro" id="IPR015500">
    <property type="entry name" value="Peptidase_S8_subtilisin-rel"/>
</dbReference>
<feature type="region of interest" description="Disordered" evidence="3">
    <location>
        <begin position="291"/>
        <end position="397"/>
    </location>
</feature>
<dbReference type="AlphaFoldDB" id="A0A9P1GZ09"/>
<feature type="compositionally biased region" description="Basic and acidic residues" evidence="3">
    <location>
        <begin position="331"/>
        <end position="355"/>
    </location>
</feature>
<dbReference type="SUPFAM" id="SSF52743">
    <property type="entry name" value="Subtilisin-like"/>
    <property type="match status" value="1"/>
</dbReference>
<evidence type="ECO:0000256" key="3">
    <source>
        <dbReference type="SAM" id="MobiDB-lite"/>
    </source>
</evidence>
<feature type="compositionally biased region" description="Basic and acidic residues" evidence="3">
    <location>
        <begin position="749"/>
        <end position="769"/>
    </location>
</feature>
<feature type="region of interest" description="Disordered" evidence="3">
    <location>
        <begin position="896"/>
        <end position="948"/>
    </location>
</feature>
<accession>A0A9P1GZ09</accession>
<dbReference type="PROSITE" id="PS00136">
    <property type="entry name" value="SUBTILASE_ASP"/>
    <property type="match status" value="1"/>
</dbReference>
<dbReference type="InterPro" id="IPR023827">
    <property type="entry name" value="Peptidase_S8_Asp-AS"/>
</dbReference>
<dbReference type="GO" id="GO:0004252">
    <property type="term" value="F:serine-type endopeptidase activity"/>
    <property type="evidence" value="ECO:0007669"/>
    <property type="project" value="InterPro"/>
</dbReference>
<evidence type="ECO:0000313" key="4">
    <source>
        <dbReference type="EMBL" id="CAI4212575.1"/>
    </source>
</evidence>
<feature type="coiled-coil region" evidence="2">
    <location>
        <begin position="593"/>
        <end position="620"/>
    </location>
</feature>
<evidence type="ECO:0000256" key="1">
    <source>
        <dbReference type="ARBA" id="ARBA00022801"/>
    </source>
</evidence>
<evidence type="ECO:0000313" key="5">
    <source>
        <dbReference type="Proteomes" id="UP000838763"/>
    </source>
</evidence>
<organism evidence="4 5">
    <name type="scientific">Parascedosporium putredinis</name>
    <dbReference type="NCBI Taxonomy" id="1442378"/>
    <lineage>
        <taxon>Eukaryota</taxon>
        <taxon>Fungi</taxon>
        <taxon>Dikarya</taxon>
        <taxon>Ascomycota</taxon>
        <taxon>Pezizomycotina</taxon>
        <taxon>Sordariomycetes</taxon>
        <taxon>Hypocreomycetidae</taxon>
        <taxon>Microascales</taxon>
        <taxon>Microascaceae</taxon>
        <taxon>Parascedosporium</taxon>
    </lineage>
</organism>
<feature type="region of interest" description="Disordered" evidence="3">
    <location>
        <begin position="745"/>
        <end position="770"/>
    </location>
</feature>
<dbReference type="InterPro" id="IPR036852">
    <property type="entry name" value="Peptidase_S8/S53_dom_sf"/>
</dbReference>
<dbReference type="PRINTS" id="PR00723">
    <property type="entry name" value="SUBTILISIN"/>
</dbReference>
<gene>
    <name evidence="4" type="ORF">PPNO1_LOCUS2333</name>
</gene>
<dbReference type="Gene3D" id="1.25.40.20">
    <property type="entry name" value="Ankyrin repeat-containing domain"/>
    <property type="match status" value="1"/>
</dbReference>
<dbReference type="Proteomes" id="UP000838763">
    <property type="component" value="Unassembled WGS sequence"/>
</dbReference>
<dbReference type="SUPFAM" id="SSF48403">
    <property type="entry name" value="Ankyrin repeat"/>
    <property type="match status" value="1"/>
</dbReference>
<dbReference type="InterPro" id="IPR036770">
    <property type="entry name" value="Ankyrin_rpt-contain_sf"/>
</dbReference>
<keyword evidence="5" id="KW-1185">Reference proteome</keyword>
<dbReference type="GO" id="GO:0006508">
    <property type="term" value="P:proteolysis"/>
    <property type="evidence" value="ECO:0007669"/>
    <property type="project" value="InterPro"/>
</dbReference>
<keyword evidence="2" id="KW-0175">Coiled coil</keyword>
<feature type="region of interest" description="Disordered" evidence="3">
    <location>
        <begin position="33"/>
        <end position="60"/>
    </location>
</feature>
<name>A0A9P1GZ09_9PEZI</name>
<dbReference type="SMART" id="SM00248">
    <property type="entry name" value="ANK"/>
    <property type="match status" value="3"/>
</dbReference>
<evidence type="ECO:0000256" key="2">
    <source>
        <dbReference type="SAM" id="Coils"/>
    </source>
</evidence>
<comment type="caution">
    <text evidence="4">The sequence shown here is derived from an EMBL/GenBank/DDBJ whole genome shotgun (WGS) entry which is preliminary data.</text>
</comment>
<feature type="compositionally biased region" description="Basic and acidic residues" evidence="3">
    <location>
        <begin position="367"/>
        <end position="383"/>
    </location>
</feature>